<dbReference type="Pfam" id="PF03259">
    <property type="entry name" value="Robl_LC7"/>
    <property type="match status" value="1"/>
</dbReference>
<dbReference type="SMART" id="SM00960">
    <property type="entry name" value="Robl_LC7"/>
    <property type="match status" value="1"/>
</dbReference>
<sequence length="135" mass="14235">MHRNNLDWILDEHILNLDGTKRALLLSGDGLTMASSQGIDRAMAERMSAAVSGLQSLSRGSAEFANCEDSPWQQTMIEYGGGYIFLMAAGEGAYLAVSAAEGADVELVSYAMEKTIARLGQEMGVASRGTAGAVS</sequence>
<proteinExistence type="predicted"/>
<evidence type="ECO:0000313" key="3">
    <source>
        <dbReference type="Proteomes" id="UP000536624"/>
    </source>
</evidence>
<dbReference type="InterPro" id="IPR053141">
    <property type="entry name" value="Mycobact_SerProt_Inhib_Rv3364c"/>
</dbReference>
<evidence type="ECO:0000259" key="1">
    <source>
        <dbReference type="SMART" id="SM00960"/>
    </source>
</evidence>
<dbReference type="SUPFAM" id="SSF103196">
    <property type="entry name" value="Roadblock/LC7 domain"/>
    <property type="match status" value="1"/>
</dbReference>
<reference evidence="2 3" key="1">
    <citation type="submission" date="2020-02" db="EMBL/GenBank/DDBJ databases">
        <title>Streptomyces malaysiensis DSM14702 (JHCC583434, PFL_A843) Genome sequencing and assembly.</title>
        <authorList>
            <person name="Samborskyy M."/>
        </authorList>
    </citation>
    <scope>NUCLEOTIDE SEQUENCE [LARGE SCALE GENOMIC DNA]</scope>
    <source>
        <strain evidence="2 3">DSM 14702</strain>
    </source>
</reference>
<dbReference type="RefSeq" id="WP_313905778.1">
    <property type="nucleotide sequence ID" value="NZ_JAALLH010000001.1"/>
</dbReference>
<dbReference type="InterPro" id="IPR004942">
    <property type="entry name" value="Roadblock/LAMTOR2_dom"/>
</dbReference>
<dbReference type="Gene3D" id="3.30.450.30">
    <property type="entry name" value="Dynein light chain 2a, cytoplasmic"/>
    <property type="match status" value="1"/>
</dbReference>
<dbReference type="Proteomes" id="UP000536624">
    <property type="component" value="Unassembled WGS sequence"/>
</dbReference>
<evidence type="ECO:0000313" key="2">
    <source>
        <dbReference type="EMBL" id="NIY65511.1"/>
    </source>
</evidence>
<feature type="domain" description="Roadblock/LAMTOR2" evidence="1">
    <location>
        <begin position="7"/>
        <end position="99"/>
    </location>
</feature>
<gene>
    <name evidence="2" type="ORF">SMALB_3509</name>
</gene>
<accession>A0A7X6AXP6</accession>
<comment type="caution">
    <text evidence="2">The sequence shown here is derived from an EMBL/GenBank/DDBJ whole genome shotgun (WGS) entry which is preliminary data.</text>
</comment>
<dbReference type="PANTHER" id="PTHR36222">
    <property type="entry name" value="SERINE PROTEASE INHIBITOR RV3364C"/>
    <property type="match status" value="1"/>
</dbReference>
<name>A0A7X6AXP6_STRMQ</name>
<dbReference type="AlphaFoldDB" id="A0A7X6AXP6"/>
<dbReference type="PANTHER" id="PTHR36222:SF1">
    <property type="entry name" value="SERINE PROTEASE INHIBITOR RV3364C"/>
    <property type="match status" value="1"/>
</dbReference>
<protein>
    <submittedName>
        <fullName evidence="2">Roadblock/LC7 family protein</fullName>
    </submittedName>
</protein>
<dbReference type="EMBL" id="JAALLH010000001">
    <property type="protein sequence ID" value="NIY65511.1"/>
    <property type="molecule type" value="Genomic_DNA"/>
</dbReference>
<organism evidence="2 3">
    <name type="scientific">Streptomyces malaysiensis</name>
    <dbReference type="NCBI Taxonomy" id="92644"/>
    <lineage>
        <taxon>Bacteria</taxon>
        <taxon>Bacillati</taxon>
        <taxon>Actinomycetota</taxon>
        <taxon>Actinomycetes</taxon>
        <taxon>Kitasatosporales</taxon>
        <taxon>Streptomycetaceae</taxon>
        <taxon>Streptomyces</taxon>
        <taxon>Streptomyces violaceusniger group</taxon>
    </lineage>
</organism>